<comment type="similarity">
    <text evidence="2">Belongs to the LarC family.</text>
</comment>
<dbReference type="PANTHER" id="PTHR36566">
    <property type="entry name" value="NICKEL INSERTION PROTEIN-RELATED"/>
    <property type="match status" value="1"/>
</dbReference>
<dbReference type="eggNOG" id="COG1641">
    <property type="taxonomic scope" value="Bacteria"/>
</dbReference>
<protein>
    <recommendedName>
        <fullName evidence="2">Putative nickel insertion protein</fullName>
    </recommendedName>
</protein>
<dbReference type="Gene3D" id="3.30.70.1380">
    <property type="entry name" value="Transcriptional regulatory protein pf0864 domain like"/>
    <property type="match status" value="1"/>
</dbReference>
<gene>
    <name evidence="3" type="ordered locus">Dret_0715</name>
</gene>
<proteinExistence type="inferred from homology"/>
<evidence type="ECO:0000313" key="4">
    <source>
        <dbReference type="Proteomes" id="UP000001052"/>
    </source>
</evidence>
<dbReference type="AlphaFoldDB" id="C8X0R0"/>
<dbReference type="STRING" id="485915.Dret_0715"/>
<evidence type="ECO:0000313" key="3">
    <source>
        <dbReference type="EMBL" id="ACV68007.1"/>
    </source>
</evidence>
<dbReference type="RefSeq" id="WP_015751165.1">
    <property type="nucleotide sequence ID" value="NC_013223.1"/>
</dbReference>
<keyword evidence="2" id="KW-0456">Lyase</keyword>
<sequence>MQELFLQCPTGISGDMFLGGLADLGLDFTPLATMFSQAGLDIELSTPQVRRHGLVGTGLELGAAAEQPLRHESDLREVIHSLPLSREVRDKACRAVARLAEAEAAVHGIDREAVHFHEVGAVDTVVDIVGAMWGVEQLGIERITSTPLPWSHGEVHCEHGILPVPAPATVQLLRGKPVAPATEHGELVTPTGAVLVDQMVDEFVEGPTGTLLASGLGWGSRELRQRPNALRLFLVKTGNTAPRPEEIWVLEANIDHLTGEELGGLFGRFLDAGALDVVYLPGVMKKNRPGGVLQVLSSPEDLPQLQEMFIAHSLTLGVRRKKWERLVVERQASHLQTPWGTVAAKTASSGALSWTRPEYEALEALAAKTGRSVAELRLKLGLKAQEDDPA</sequence>
<dbReference type="PANTHER" id="PTHR36566:SF1">
    <property type="entry name" value="PYRIDINIUM-3,5-BISTHIOCARBOXYLIC ACID MONONUCLEOTIDE NICKEL INSERTION PROTEIN"/>
    <property type="match status" value="1"/>
</dbReference>
<evidence type="ECO:0000256" key="2">
    <source>
        <dbReference type="HAMAP-Rule" id="MF_01074"/>
    </source>
</evidence>
<name>C8X0R0_DESRD</name>
<keyword evidence="1 2" id="KW-0533">Nickel</keyword>
<dbReference type="HOGENOM" id="CLU_028523_2_1_7"/>
<dbReference type="KEGG" id="drt:Dret_0715"/>
<dbReference type="OrthoDB" id="9765625at2"/>
<dbReference type="NCBIfam" id="TIGR00299">
    <property type="entry name" value="nickel pincer cofactor biosynthesis protein LarC"/>
    <property type="match status" value="1"/>
</dbReference>
<dbReference type="Pfam" id="PF01969">
    <property type="entry name" value="Ni_insertion"/>
    <property type="match status" value="1"/>
</dbReference>
<reference evidence="4" key="1">
    <citation type="submission" date="2009-09" db="EMBL/GenBank/DDBJ databases">
        <title>The complete chromosome of Desulfohalobium retbaense DSM 5692.</title>
        <authorList>
            <consortium name="US DOE Joint Genome Institute (JGI-PGF)"/>
            <person name="Lucas S."/>
            <person name="Copeland A."/>
            <person name="Lapidus A."/>
            <person name="Glavina del Rio T."/>
            <person name="Dalin E."/>
            <person name="Tice H."/>
            <person name="Bruce D."/>
            <person name="Goodwin L."/>
            <person name="Pitluck S."/>
            <person name="Kyrpides N."/>
            <person name="Mavromatis K."/>
            <person name="Ivanova N."/>
            <person name="Mikhailova N."/>
            <person name="Munk A.C."/>
            <person name="Brettin T."/>
            <person name="Detter J.C."/>
            <person name="Han C."/>
            <person name="Tapia R."/>
            <person name="Larimer F."/>
            <person name="Land M."/>
            <person name="Hauser L."/>
            <person name="Markowitz V."/>
            <person name="Cheng J.-F."/>
            <person name="Hugenholtz P."/>
            <person name="Woyke T."/>
            <person name="Wu D."/>
            <person name="Spring S."/>
            <person name="Klenk H.-P."/>
            <person name="Eisen J.A."/>
        </authorList>
    </citation>
    <scope>NUCLEOTIDE SEQUENCE [LARGE SCALE GENOMIC DNA]</scope>
    <source>
        <strain evidence="4">DSM 5692</strain>
    </source>
</reference>
<reference evidence="3 4" key="2">
    <citation type="journal article" date="2010" name="Stand. Genomic Sci.">
        <title>Complete genome sequence of Desulfohalobium retbaense type strain (HR(100)).</title>
        <authorList>
            <person name="Spring S."/>
            <person name="Nolan M."/>
            <person name="Lapidus A."/>
            <person name="Glavina Del Rio T."/>
            <person name="Copeland A."/>
            <person name="Tice H."/>
            <person name="Cheng J.F."/>
            <person name="Lucas S."/>
            <person name="Land M."/>
            <person name="Chen F."/>
            <person name="Bruce D."/>
            <person name="Goodwin L."/>
            <person name="Pitluck S."/>
            <person name="Ivanova N."/>
            <person name="Mavromatis K."/>
            <person name="Mikhailova N."/>
            <person name="Pati A."/>
            <person name="Chen A."/>
            <person name="Palaniappan K."/>
            <person name="Hauser L."/>
            <person name="Chang Y.J."/>
            <person name="Jeffries C.D."/>
            <person name="Munk C."/>
            <person name="Kiss H."/>
            <person name="Chain P."/>
            <person name="Han C."/>
            <person name="Brettin T."/>
            <person name="Detter J.C."/>
            <person name="Schuler E."/>
            <person name="Goker M."/>
            <person name="Rohde M."/>
            <person name="Bristow J."/>
            <person name="Eisen J.A."/>
            <person name="Markowitz V."/>
            <person name="Hugenholtz P."/>
            <person name="Kyrpides N.C."/>
            <person name="Klenk H.P."/>
        </authorList>
    </citation>
    <scope>NUCLEOTIDE SEQUENCE [LARGE SCALE GENOMIC DNA]</scope>
    <source>
        <strain evidence="3 4">DSM 5692</strain>
    </source>
</reference>
<dbReference type="InterPro" id="IPR002822">
    <property type="entry name" value="Ni_insertion"/>
</dbReference>
<dbReference type="GO" id="GO:0016829">
    <property type="term" value="F:lyase activity"/>
    <property type="evidence" value="ECO:0007669"/>
    <property type="project" value="UniProtKB-UniRule"/>
</dbReference>
<dbReference type="EMBL" id="CP001734">
    <property type="protein sequence ID" value="ACV68007.1"/>
    <property type="molecule type" value="Genomic_DNA"/>
</dbReference>
<keyword evidence="4" id="KW-1185">Reference proteome</keyword>
<accession>C8X0R0</accession>
<dbReference type="GO" id="GO:0016151">
    <property type="term" value="F:nickel cation binding"/>
    <property type="evidence" value="ECO:0007669"/>
    <property type="project" value="UniProtKB-UniRule"/>
</dbReference>
<dbReference type="Proteomes" id="UP000001052">
    <property type="component" value="Chromosome"/>
</dbReference>
<organism evidence="3 4">
    <name type="scientific">Desulfohalobium retbaense (strain ATCC 49708 / DSM 5692 / JCM 16813 / HR100)</name>
    <dbReference type="NCBI Taxonomy" id="485915"/>
    <lineage>
        <taxon>Bacteria</taxon>
        <taxon>Pseudomonadati</taxon>
        <taxon>Thermodesulfobacteriota</taxon>
        <taxon>Desulfovibrionia</taxon>
        <taxon>Desulfovibrionales</taxon>
        <taxon>Desulfohalobiaceae</taxon>
        <taxon>Desulfohalobium</taxon>
    </lineage>
</organism>
<evidence type="ECO:0000256" key="1">
    <source>
        <dbReference type="ARBA" id="ARBA00022596"/>
    </source>
</evidence>
<dbReference type="HAMAP" id="MF_01074">
    <property type="entry name" value="LarC"/>
    <property type="match status" value="1"/>
</dbReference>